<evidence type="ECO:0000313" key="2">
    <source>
        <dbReference type="Proteomes" id="UP000070175"/>
    </source>
</evidence>
<dbReference type="GO" id="GO:0016832">
    <property type="term" value="F:aldehyde-lyase activity"/>
    <property type="evidence" value="ECO:0007669"/>
    <property type="project" value="InterPro"/>
</dbReference>
<dbReference type="PANTHER" id="PTHR30304:SF0">
    <property type="entry name" value="D-TAGATOSE-1,6-BISPHOSPHATE ALDOLASE SUBUNIT GATY-RELATED"/>
    <property type="match status" value="1"/>
</dbReference>
<dbReference type="Gene3D" id="3.20.20.70">
    <property type="entry name" value="Aldolase class I"/>
    <property type="match status" value="1"/>
</dbReference>
<dbReference type="InterPro" id="IPR013785">
    <property type="entry name" value="Aldolase_TIM"/>
</dbReference>
<evidence type="ECO:0008006" key="3">
    <source>
        <dbReference type="Google" id="ProtNLM"/>
    </source>
</evidence>
<dbReference type="PANTHER" id="PTHR30304">
    <property type="entry name" value="D-TAGATOSE-1,6-BISPHOSPHATE ALDOLASE"/>
    <property type="match status" value="1"/>
</dbReference>
<dbReference type="NCBIfam" id="TIGR00167">
    <property type="entry name" value="cbbA"/>
    <property type="match status" value="1"/>
</dbReference>
<dbReference type="SUPFAM" id="SSF51569">
    <property type="entry name" value="Aldolase"/>
    <property type="match status" value="1"/>
</dbReference>
<dbReference type="CDD" id="cd00947">
    <property type="entry name" value="TBP_aldolase_IIB"/>
    <property type="match status" value="1"/>
</dbReference>
<dbReference type="InterPro" id="IPR000771">
    <property type="entry name" value="FBA_II"/>
</dbReference>
<proteinExistence type="predicted"/>
<protein>
    <recommendedName>
        <fullName evidence="3">Tagatose-bisphosphate aldolase</fullName>
    </recommendedName>
</protein>
<gene>
    <name evidence="1" type="ORF">AKJ56_00090</name>
</gene>
<name>A0A133VQX6_9EURY</name>
<keyword evidence="2" id="KW-1185">Reference proteome</keyword>
<dbReference type="GO" id="GO:0008270">
    <property type="term" value="F:zinc ion binding"/>
    <property type="evidence" value="ECO:0007669"/>
    <property type="project" value="InterPro"/>
</dbReference>
<dbReference type="GO" id="GO:0005975">
    <property type="term" value="P:carbohydrate metabolic process"/>
    <property type="evidence" value="ECO:0007669"/>
    <property type="project" value="InterPro"/>
</dbReference>
<organism evidence="1 2">
    <name type="scientific">candidate division MSBL1 archaeon SCGC-AAA382N08</name>
    <dbReference type="NCBI Taxonomy" id="1698285"/>
    <lineage>
        <taxon>Archaea</taxon>
        <taxon>Methanobacteriati</taxon>
        <taxon>Methanobacteriota</taxon>
        <taxon>candidate division MSBL1</taxon>
    </lineage>
</organism>
<dbReference type="AlphaFoldDB" id="A0A133VQX6"/>
<dbReference type="InterPro" id="IPR050246">
    <property type="entry name" value="Class_II_FBP_aldolase"/>
</dbReference>
<dbReference type="PIRSF" id="PIRSF001359">
    <property type="entry name" value="F_bP_aldolase_II"/>
    <property type="match status" value="1"/>
</dbReference>
<sequence length="277" mass="30971">MNLKQVLKNAKKEGEAVGQFNFSAWVQLRGIFKAAQEQNQPIIIGTSGGESRHVGLKQAVILVEMAREQYGVSAFLNLDHGRDLEWIKQAVDAGYDAVHFDGSELSLKENIEQTREVAEYAHENDVVVEGELGYLTGSSEEHSEKIKIEKENLTSPRQVQQFVEQTDVDSLAIAIGNVHGVYAEMPNLDLERLERIEKETGAFLVLHGGSGIPDEDVQKAIEKGIVKINVNTELRLTWKESLTKALKKDSIKPYEILPEVERAIQEKVNSKINLFHG</sequence>
<comment type="caution">
    <text evidence="1">The sequence shown here is derived from an EMBL/GenBank/DDBJ whole genome shotgun (WGS) entry which is preliminary data.</text>
</comment>
<evidence type="ECO:0000313" key="1">
    <source>
        <dbReference type="EMBL" id="KXB08848.1"/>
    </source>
</evidence>
<accession>A0A133VQX6</accession>
<reference evidence="1 2" key="1">
    <citation type="journal article" date="2016" name="Sci. Rep.">
        <title>Metabolic traits of an uncultured archaeal lineage -MSBL1- from brine pools of the Red Sea.</title>
        <authorList>
            <person name="Mwirichia R."/>
            <person name="Alam I."/>
            <person name="Rashid M."/>
            <person name="Vinu M."/>
            <person name="Ba-Alawi W."/>
            <person name="Anthony Kamau A."/>
            <person name="Kamanda Ngugi D."/>
            <person name="Goker M."/>
            <person name="Klenk H.P."/>
            <person name="Bajic V."/>
            <person name="Stingl U."/>
        </authorList>
    </citation>
    <scope>NUCLEOTIDE SEQUENCE [LARGE SCALE GENOMIC DNA]</scope>
    <source>
        <strain evidence="1">SCGC-AAA382N08</strain>
    </source>
</reference>
<dbReference type="Pfam" id="PF01116">
    <property type="entry name" value="F_bP_aldolase"/>
    <property type="match status" value="1"/>
</dbReference>
<dbReference type="Proteomes" id="UP000070175">
    <property type="component" value="Unassembled WGS sequence"/>
</dbReference>
<dbReference type="EMBL" id="LHYJ01000001">
    <property type="protein sequence ID" value="KXB08848.1"/>
    <property type="molecule type" value="Genomic_DNA"/>
</dbReference>